<evidence type="ECO:0000313" key="1">
    <source>
        <dbReference type="EMBL" id="QFZ25012.1"/>
    </source>
</evidence>
<dbReference type="EMBL" id="CP038484">
    <property type="protein sequence ID" value="QFZ25012.1"/>
    <property type="molecule type" value="Genomic_DNA"/>
</dbReference>
<reference evidence="2" key="1">
    <citation type="journal article" date="2019" name="MBio">
        <title>Comparative genomics for the elucidation of multidrug resistance (MDR) in Candida lusitaniae.</title>
        <authorList>
            <person name="Kannan A."/>
            <person name="Asner S.A."/>
            <person name="Trachsel E."/>
            <person name="Kelly S."/>
            <person name="Parker J."/>
            <person name="Sanglard D."/>
        </authorList>
    </citation>
    <scope>NUCLEOTIDE SEQUENCE [LARGE SCALE GENOMIC DNA]</scope>
    <source>
        <strain evidence="2">P1</strain>
    </source>
</reference>
<dbReference type="Proteomes" id="UP000326582">
    <property type="component" value="Chromosome 1"/>
</dbReference>
<accession>A0ACD0WD42</accession>
<gene>
    <name evidence="1" type="ORF">EJF14_10095</name>
</gene>
<sequence length="263" mass="30569">MSLAMLTRNMLRRTSVRAFASSASNFTAGKDSARKLSPEEAKAEAAKLAIQSLKDVGSVFSSGSDDAVQPIDTRPVFENPELFGTLNLLHQGQVLKELQEKYDKNWNKLTDEEKKLGYYIAYGNWGPREKFINWNTQEAPYDLPFRVPSKVRLSNPQANDVVHKLEPLYLSETPVRKEQFDTSKMDPVTKTFIYITLFVMLFAISRDKNTGESGKPQEIIIEDRYMKSKLEKEQKEKEKEIEEENRKNQEKQARRKWYYLWLK</sequence>
<evidence type="ECO:0000313" key="2">
    <source>
        <dbReference type="Proteomes" id="UP000326582"/>
    </source>
</evidence>
<organism evidence="1 2">
    <name type="scientific">Clavispora lusitaniae</name>
    <name type="common">Candida lusitaniae</name>
    <dbReference type="NCBI Taxonomy" id="36911"/>
    <lineage>
        <taxon>Eukaryota</taxon>
        <taxon>Fungi</taxon>
        <taxon>Dikarya</taxon>
        <taxon>Ascomycota</taxon>
        <taxon>Saccharomycotina</taxon>
        <taxon>Pichiomycetes</taxon>
        <taxon>Metschnikowiaceae</taxon>
        <taxon>Clavispora</taxon>
    </lineage>
</organism>
<name>A0ACD0WD42_CLALS</name>
<keyword evidence="2" id="KW-1185">Reference proteome</keyword>
<proteinExistence type="predicted"/>
<protein>
    <submittedName>
        <fullName evidence="1">Genetic interactor of prohibitin</fullName>
    </submittedName>
</protein>